<keyword evidence="9" id="KW-1185">Reference proteome</keyword>
<evidence type="ECO:0000256" key="7">
    <source>
        <dbReference type="PROSITE-ProRule" id="PRU00339"/>
    </source>
</evidence>
<dbReference type="AlphaFoldDB" id="A0A310SDL0"/>
<keyword evidence="3" id="KW-0677">Repeat</keyword>
<gene>
    <name evidence="8" type="ORF">WN48_10868</name>
</gene>
<evidence type="ECO:0000256" key="5">
    <source>
        <dbReference type="ARBA" id="ARBA00040665"/>
    </source>
</evidence>
<dbReference type="Gene3D" id="1.25.40.10">
    <property type="entry name" value="Tetratricopeptide repeat domain"/>
    <property type="match status" value="1"/>
</dbReference>
<dbReference type="PROSITE" id="PS50005">
    <property type="entry name" value="TPR"/>
    <property type="match status" value="1"/>
</dbReference>
<dbReference type="Proteomes" id="UP000250275">
    <property type="component" value="Unassembled WGS sequence"/>
</dbReference>
<reference evidence="8 9" key="1">
    <citation type="submission" date="2015-07" db="EMBL/GenBank/DDBJ databases">
        <title>The genome of Eufriesea mexicana.</title>
        <authorList>
            <person name="Pan H."/>
            <person name="Kapheim K."/>
        </authorList>
    </citation>
    <scope>NUCLEOTIDE SEQUENCE [LARGE SCALE GENOMIC DNA]</scope>
    <source>
        <strain evidence="8">0111107269</strain>
        <tissue evidence="8">Whole body</tissue>
    </source>
</reference>
<protein>
    <recommendedName>
        <fullName evidence="5">Tetratricopeptide repeat protein 29</fullName>
    </recommendedName>
</protein>
<dbReference type="SMART" id="SM00028">
    <property type="entry name" value="TPR"/>
    <property type="match status" value="3"/>
</dbReference>
<keyword evidence="4 7" id="KW-0802">TPR repeat</keyword>
<organism evidence="8 9">
    <name type="scientific">Eufriesea mexicana</name>
    <dbReference type="NCBI Taxonomy" id="516756"/>
    <lineage>
        <taxon>Eukaryota</taxon>
        <taxon>Metazoa</taxon>
        <taxon>Ecdysozoa</taxon>
        <taxon>Arthropoda</taxon>
        <taxon>Hexapoda</taxon>
        <taxon>Insecta</taxon>
        <taxon>Pterygota</taxon>
        <taxon>Neoptera</taxon>
        <taxon>Endopterygota</taxon>
        <taxon>Hymenoptera</taxon>
        <taxon>Apocrita</taxon>
        <taxon>Aculeata</taxon>
        <taxon>Apoidea</taxon>
        <taxon>Anthophila</taxon>
        <taxon>Apidae</taxon>
        <taxon>Eufriesea</taxon>
    </lineage>
</organism>
<dbReference type="GO" id="GO:0005737">
    <property type="term" value="C:cytoplasm"/>
    <property type="evidence" value="ECO:0007669"/>
    <property type="project" value="UniProtKB-SubCell"/>
</dbReference>
<evidence type="ECO:0000256" key="6">
    <source>
        <dbReference type="ARBA" id="ARBA00044739"/>
    </source>
</evidence>
<dbReference type="InterPro" id="IPR019734">
    <property type="entry name" value="TPR_rpt"/>
</dbReference>
<dbReference type="InterPro" id="IPR051476">
    <property type="entry name" value="Bac_ResReg_Asp_Phosphatase"/>
</dbReference>
<name>A0A310SDL0_9HYME</name>
<proteinExistence type="predicted"/>
<evidence type="ECO:0000313" key="9">
    <source>
        <dbReference type="Proteomes" id="UP000250275"/>
    </source>
</evidence>
<dbReference type="OrthoDB" id="7594656at2759"/>
<evidence type="ECO:0000313" key="8">
    <source>
        <dbReference type="EMBL" id="OAD53066.1"/>
    </source>
</evidence>
<evidence type="ECO:0000256" key="4">
    <source>
        <dbReference type="ARBA" id="ARBA00022803"/>
    </source>
</evidence>
<dbReference type="GO" id="GO:0005929">
    <property type="term" value="C:cilium"/>
    <property type="evidence" value="ECO:0007669"/>
    <property type="project" value="TreeGrafter"/>
</dbReference>
<dbReference type="EMBL" id="KQ768821">
    <property type="protein sequence ID" value="OAD53066.1"/>
    <property type="molecule type" value="Genomic_DNA"/>
</dbReference>
<dbReference type="SUPFAM" id="SSF48452">
    <property type="entry name" value="TPR-like"/>
    <property type="match status" value="1"/>
</dbReference>
<dbReference type="InterPro" id="IPR011990">
    <property type="entry name" value="TPR-like_helical_dom_sf"/>
</dbReference>
<dbReference type="PANTHER" id="PTHR46630:SF1">
    <property type="entry name" value="TETRATRICOPEPTIDE REPEAT PROTEIN 29"/>
    <property type="match status" value="1"/>
</dbReference>
<comment type="function">
    <text evidence="6">Axonemal protein which is implicated in axonemal and/or peri-axonemal structure assembly and regulates flagellum assembly and beating and therefore sperm motility.</text>
</comment>
<keyword evidence="2" id="KW-0963">Cytoplasm</keyword>
<evidence type="ECO:0000256" key="3">
    <source>
        <dbReference type="ARBA" id="ARBA00022737"/>
    </source>
</evidence>
<feature type="repeat" description="TPR" evidence="7">
    <location>
        <begin position="296"/>
        <end position="329"/>
    </location>
</feature>
<evidence type="ECO:0000256" key="1">
    <source>
        <dbReference type="ARBA" id="ARBA00004496"/>
    </source>
</evidence>
<accession>A0A310SDL0</accession>
<comment type="subcellular location">
    <subcellularLocation>
        <location evidence="1">Cytoplasm</location>
    </subcellularLocation>
</comment>
<dbReference type="PANTHER" id="PTHR46630">
    <property type="entry name" value="TETRATRICOPEPTIDE REPEAT PROTEIN 29"/>
    <property type="match status" value="1"/>
</dbReference>
<dbReference type="GO" id="GO:0003341">
    <property type="term" value="P:cilium movement"/>
    <property type="evidence" value="ECO:0007669"/>
    <property type="project" value="TreeGrafter"/>
</dbReference>
<evidence type="ECO:0000256" key="2">
    <source>
        <dbReference type="ARBA" id="ARBA00022490"/>
    </source>
</evidence>
<sequence length="501" mass="58109">MAAKYGNGKRHDVVEFLKKDYKEWSNSTDNKINEYIENHSMKLKTLPAAHGKEISKVIEDLKAALPNISPKQVRRFYIPYYEAILLELKEEGYEEVFHYMKELLDLDEKITDRTPGLLSWKKPSLKDQKDFINHLKDGLIASEKSKRKGNHVEQTRLLLDVALFFQSKTWEWWWIAEHIYQIALSAAKLIVNDDGRTITLIRYLYGRFLFYELQNPNEALDYLKKARADSEKKIWNASKVLEIKQNSIFKECNILLYKILLIFARNQRCENPSSALNACIEAAERATEAGNAEYVNEVLYELGKCYMAVNETKSALQSFSKLLALAKRTSDIEGVCNAHMELAFAYKQLNDNDYTEKHLRMCQENANNFGLVEKLADAHYYTGEHYLSQGKLHLSTTHLETALNLYNRLNLSHEADRARCIAGISKGQERIEKYIELLLQCGEYDKNATLKLCRWKSYRETFWTEKTHDTGSDFEIHYENSDTVSSAISFRIPNDKAVSQI</sequence>